<evidence type="ECO:0000256" key="1">
    <source>
        <dbReference type="SAM" id="MobiDB-lite"/>
    </source>
</evidence>
<evidence type="ECO:0008006" key="5">
    <source>
        <dbReference type="Google" id="ProtNLM"/>
    </source>
</evidence>
<proteinExistence type="predicted"/>
<feature type="region of interest" description="Disordered" evidence="1">
    <location>
        <begin position="152"/>
        <end position="178"/>
    </location>
</feature>
<dbReference type="Proteomes" id="UP000314294">
    <property type="component" value="Unassembled WGS sequence"/>
</dbReference>
<dbReference type="EMBL" id="SRLO01000185">
    <property type="protein sequence ID" value="TNN68726.1"/>
    <property type="molecule type" value="Genomic_DNA"/>
</dbReference>
<evidence type="ECO:0000313" key="3">
    <source>
        <dbReference type="EMBL" id="TNN68726.1"/>
    </source>
</evidence>
<protein>
    <recommendedName>
        <fullName evidence="5">Secreted protein</fullName>
    </recommendedName>
</protein>
<evidence type="ECO:0000313" key="4">
    <source>
        <dbReference type="Proteomes" id="UP000314294"/>
    </source>
</evidence>
<gene>
    <name evidence="3" type="ORF">EYF80_021038</name>
</gene>
<comment type="caution">
    <text evidence="3">The sequence shown here is derived from an EMBL/GenBank/DDBJ whole genome shotgun (WGS) entry which is preliminary data.</text>
</comment>
<feature type="signal peptide" evidence="2">
    <location>
        <begin position="1"/>
        <end position="20"/>
    </location>
</feature>
<sequence length="178" mass="19650">MLMLLFLVLRVSSLRNITTALFFFLEATDRFSCPTCSNTSAVELLSGGAILTPCRRDGHAPQQTYDQKPDIRRAGGPSICLRNTSKEEHREPSLIVGPNFQRTETKKNPPDLNNDMASTSVALWPVLSIMRRWCCSSSASEGRCLQHPPKASEIFKPRQGSETHSGARIQADSTGTTQ</sequence>
<name>A0A4Z2HSA6_9TELE</name>
<organism evidence="3 4">
    <name type="scientific">Liparis tanakae</name>
    <name type="common">Tanaka's snailfish</name>
    <dbReference type="NCBI Taxonomy" id="230148"/>
    <lineage>
        <taxon>Eukaryota</taxon>
        <taxon>Metazoa</taxon>
        <taxon>Chordata</taxon>
        <taxon>Craniata</taxon>
        <taxon>Vertebrata</taxon>
        <taxon>Euteleostomi</taxon>
        <taxon>Actinopterygii</taxon>
        <taxon>Neopterygii</taxon>
        <taxon>Teleostei</taxon>
        <taxon>Neoteleostei</taxon>
        <taxon>Acanthomorphata</taxon>
        <taxon>Eupercaria</taxon>
        <taxon>Perciformes</taxon>
        <taxon>Cottioidei</taxon>
        <taxon>Cottales</taxon>
        <taxon>Liparidae</taxon>
        <taxon>Liparis</taxon>
    </lineage>
</organism>
<keyword evidence="2" id="KW-0732">Signal</keyword>
<dbReference type="AlphaFoldDB" id="A0A4Z2HSA6"/>
<keyword evidence="4" id="KW-1185">Reference proteome</keyword>
<evidence type="ECO:0000256" key="2">
    <source>
        <dbReference type="SAM" id="SignalP"/>
    </source>
</evidence>
<feature type="chain" id="PRO_5021393690" description="Secreted protein" evidence="2">
    <location>
        <begin position="21"/>
        <end position="178"/>
    </location>
</feature>
<accession>A0A4Z2HSA6</accession>
<reference evidence="3 4" key="1">
    <citation type="submission" date="2019-03" db="EMBL/GenBank/DDBJ databases">
        <title>First draft genome of Liparis tanakae, snailfish: a comprehensive survey of snailfish specific genes.</title>
        <authorList>
            <person name="Kim W."/>
            <person name="Song I."/>
            <person name="Jeong J.-H."/>
            <person name="Kim D."/>
            <person name="Kim S."/>
            <person name="Ryu S."/>
            <person name="Song J.Y."/>
            <person name="Lee S.K."/>
        </authorList>
    </citation>
    <scope>NUCLEOTIDE SEQUENCE [LARGE SCALE GENOMIC DNA]</scope>
    <source>
        <tissue evidence="3">Muscle</tissue>
    </source>
</reference>